<dbReference type="InterPro" id="IPR025117">
    <property type="entry name" value="DUF4037"/>
</dbReference>
<dbReference type="EMBL" id="LNQE01000844">
    <property type="protein sequence ID" value="KUG24544.1"/>
    <property type="molecule type" value="Genomic_DNA"/>
</dbReference>
<gene>
    <name evidence="2" type="ORF">ASZ90_005656</name>
</gene>
<feature type="domain" description="DUF4037" evidence="1">
    <location>
        <begin position="126"/>
        <end position="226"/>
    </location>
</feature>
<evidence type="ECO:0000259" key="1">
    <source>
        <dbReference type="Pfam" id="PF13228"/>
    </source>
</evidence>
<proteinExistence type="predicted"/>
<evidence type="ECO:0000313" key="2">
    <source>
        <dbReference type="EMBL" id="KUG24544.1"/>
    </source>
</evidence>
<dbReference type="AlphaFoldDB" id="A0A0W8FUE9"/>
<accession>A0A0W8FUE9</accession>
<name>A0A0W8FUE9_9ZZZZ</name>
<organism evidence="2">
    <name type="scientific">hydrocarbon metagenome</name>
    <dbReference type="NCBI Taxonomy" id="938273"/>
    <lineage>
        <taxon>unclassified sequences</taxon>
        <taxon>metagenomes</taxon>
        <taxon>ecological metagenomes</taxon>
    </lineage>
</organism>
<sequence length="308" mass="35509">MNGLTLAEQYFHEHGLPMILRDFPLHADRIACGLVGDGSECFGFDDEISRDHDWGPGFCIWLTREDCDDIAEELIQKYEKLPSTFLGYGSRKQSEWGNDRIGVFEIGNFYSRYIGYTSVPQNNEEWMVVPESALAAATNGKVFYDPLGEFSSIRNRLLQFYPDDVRLKKMAARCMTIAQSGQYNLGRCIKREDQFAIRYAETKFCIDVISLIFLINRRYTPFYKWMSRALVELPRLGKEIFEKIGFLIQSADFHLKPEMVEEICSMIIAELKAEGLTDSSSTFLLDHGPIIQSKIKDEKLRERNVWIG</sequence>
<reference evidence="2" key="1">
    <citation type="journal article" date="2015" name="Proc. Natl. Acad. Sci. U.S.A.">
        <title>Networks of energetic and metabolic interactions define dynamics in microbial communities.</title>
        <authorList>
            <person name="Embree M."/>
            <person name="Liu J.K."/>
            <person name="Al-Bassam M.M."/>
            <person name="Zengler K."/>
        </authorList>
    </citation>
    <scope>NUCLEOTIDE SEQUENCE</scope>
</reference>
<dbReference type="Pfam" id="PF13228">
    <property type="entry name" value="DUF4037"/>
    <property type="match status" value="1"/>
</dbReference>
<comment type="caution">
    <text evidence="2">The sequence shown here is derived from an EMBL/GenBank/DDBJ whole genome shotgun (WGS) entry which is preliminary data.</text>
</comment>
<protein>
    <submittedName>
        <fullName evidence="2">Tpr-repeat-containing protein</fullName>
    </submittedName>
</protein>